<dbReference type="Proteomes" id="UP000034613">
    <property type="component" value="Unassembled WGS sequence"/>
</dbReference>
<sequence length="315" mass="37251">MTKEEFNKVATHPLQTWEWGEFREKWGNEVVRLSFGQIMFHRIPFTSYKIGTFEKGPAPTRTMLDELRTLGKEKNLIFIKLEPNQQRTNELTKLMRNNSCVRGKTLFTPTTFWIDLTKSEEELLASFHSKTRYNIRLAQRKGVTVEEDNSDQAFEKYLSLMTETVSRQGFYAHNKRYHQLMWEALKNKIAHLIVAKYRGEIIASWILFAYDGVLYYPYGASSSNPNHYRLMPSALLMWEAIRFGKKLGLKTFDLWGREEGKGFTKFKEGYNPKVIEFLGTWDLVINLPLYLIYRVFETTRWFILRLKSNFVKPTF</sequence>
<dbReference type="EMBL" id="LBZB01000006">
    <property type="protein sequence ID" value="KKR63353.1"/>
    <property type="molecule type" value="Genomic_DNA"/>
</dbReference>
<keyword evidence="6" id="KW-0961">Cell wall biogenesis/degradation</keyword>
<dbReference type="Gene3D" id="3.40.630.30">
    <property type="match status" value="2"/>
</dbReference>
<evidence type="ECO:0000256" key="6">
    <source>
        <dbReference type="ARBA" id="ARBA00023316"/>
    </source>
</evidence>
<name>A0A0G0SEI4_9BACT</name>
<gene>
    <name evidence="8" type="ORF">UU03_C0006G0007</name>
</gene>
<keyword evidence="4" id="KW-0573">Peptidoglycan synthesis</keyword>
<evidence type="ECO:0000256" key="2">
    <source>
        <dbReference type="ARBA" id="ARBA00022679"/>
    </source>
</evidence>
<evidence type="ECO:0000313" key="9">
    <source>
        <dbReference type="Proteomes" id="UP000034613"/>
    </source>
</evidence>
<dbReference type="GO" id="GO:0016755">
    <property type="term" value="F:aminoacyltransferase activity"/>
    <property type="evidence" value="ECO:0007669"/>
    <property type="project" value="InterPro"/>
</dbReference>
<evidence type="ECO:0000256" key="3">
    <source>
        <dbReference type="ARBA" id="ARBA00022960"/>
    </source>
</evidence>
<dbReference type="PANTHER" id="PTHR36174:SF1">
    <property type="entry name" value="LIPID II:GLYCINE GLYCYLTRANSFERASE"/>
    <property type="match status" value="1"/>
</dbReference>
<organism evidence="8 9">
    <name type="scientific">Candidatus Woesebacteria bacterium GW2011_GWA1_40_45</name>
    <dbReference type="NCBI Taxonomy" id="1618554"/>
    <lineage>
        <taxon>Bacteria</taxon>
        <taxon>Candidatus Woeseibacteriota</taxon>
    </lineage>
</organism>
<dbReference type="InterPro" id="IPR038740">
    <property type="entry name" value="BioF2-like_GNAT_dom"/>
</dbReference>
<evidence type="ECO:0000256" key="4">
    <source>
        <dbReference type="ARBA" id="ARBA00022984"/>
    </source>
</evidence>
<dbReference type="PANTHER" id="PTHR36174">
    <property type="entry name" value="LIPID II:GLYCINE GLYCYLTRANSFERASE"/>
    <property type="match status" value="1"/>
</dbReference>
<dbReference type="InterPro" id="IPR016181">
    <property type="entry name" value="Acyl_CoA_acyltransferase"/>
</dbReference>
<dbReference type="GO" id="GO:0009252">
    <property type="term" value="P:peptidoglycan biosynthetic process"/>
    <property type="evidence" value="ECO:0007669"/>
    <property type="project" value="UniProtKB-KW"/>
</dbReference>
<reference evidence="8 9" key="1">
    <citation type="journal article" date="2015" name="Nature">
        <title>rRNA introns, odd ribosomes, and small enigmatic genomes across a large radiation of phyla.</title>
        <authorList>
            <person name="Brown C.T."/>
            <person name="Hug L.A."/>
            <person name="Thomas B.C."/>
            <person name="Sharon I."/>
            <person name="Castelle C.J."/>
            <person name="Singh A."/>
            <person name="Wilkins M.J."/>
            <person name="Williams K.H."/>
            <person name="Banfield J.F."/>
        </authorList>
    </citation>
    <scope>NUCLEOTIDE SEQUENCE [LARGE SCALE GENOMIC DNA]</scope>
</reference>
<keyword evidence="2" id="KW-0808">Transferase</keyword>
<dbReference type="InterPro" id="IPR003447">
    <property type="entry name" value="FEMABX"/>
</dbReference>
<evidence type="ECO:0000256" key="1">
    <source>
        <dbReference type="ARBA" id="ARBA00009943"/>
    </source>
</evidence>
<accession>A0A0G0SEI4</accession>
<feature type="domain" description="BioF2-like acetyltransferase" evidence="7">
    <location>
        <begin position="130"/>
        <end position="258"/>
    </location>
</feature>
<dbReference type="GO" id="GO:0008360">
    <property type="term" value="P:regulation of cell shape"/>
    <property type="evidence" value="ECO:0007669"/>
    <property type="project" value="UniProtKB-KW"/>
</dbReference>
<dbReference type="PATRIC" id="fig|1618554.3.peg.166"/>
<dbReference type="InterPro" id="IPR050644">
    <property type="entry name" value="PG_Glycine_Bridge_Synth"/>
</dbReference>
<dbReference type="PROSITE" id="PS51191">
    <property type="entry name" value="FEMABX"/>
    <property type="match status" value="1"/>
</dbReference>
<comment type="similarity">
    <text evidence="1">Belongs to the FemABX family.</text>
</comment>
<dbReference type="GO" id="GO:0071555">
    <property type="term" value="P:cell wall organization"/>
    <property type="evidence" value="ECO:0007669"/>
    <property type="project" value="UniProtKB-KW"/>
</dbReference>
<evidence type="ECO:0000313" key="8">
    <source>
        <dbReference type="EMBL" id="KKR63353.1"/>
    </source>
</evidence>
<comment type="caution">
    <text evidence="8">The sequence shown here is derived from an EMBL/GenBank/DDBJ whole genome shotgun (WGS) entry which is preliminary data.</text>
</comment>
<proteinExistence type="inferred from homology"/>
<dbReference type="SUPFAM" id="SSF55729">
    <property type="entry name" value="Acyl-CoA N-acyltransferases (Nat)"/>
    <property type="match status" value="2"/>
</dbReference>
<keyword evidence="3" id="KW-0133">Cell shape</keyword>
<evidence type="ECO:0000256" key="5">
    <source>
        <dbReference type="ARBA" id="ARBA00023315"/>
    </source>
</evidence>
<dbReference type="AlphaFoldDB" id="A0A0G0SEI4"/>
<keyword evidence="5" id="KW-0012">Acyltransferase</keyword>
<evidence type="ECO:0000259" key="7">
    <source>
        <dbReference type="Pfam" id="PF13480"/>
    </source>
</evidence>
<protein>
    <submittedName>
        <fullName evidence="8">FemAB family protein</fullName>
    </submittedName>
</protein>
<dbReference type="Pfam" id="PF13480">
    <property type="entry name" value="Acetyltransf_6"/>
    <property type="match status" value="1"/>
</dbReference>